<dbReference type="Gene3D" id="3.40.50.150">
    <property type="entry name" value="Vaccinia Virus protein VP39"/>
    <property type="match status" value="1"/>
</dbReference>
<proteinExistence type="predicted"/>
<dbReference type="InterPro" id="IPR029063">
    <property type="entry name" value="SAM-dependent_MTases_sf"/>
</dbReference>
<dbReference type="Proteomes" id="UP001149165">
    <property type="component" value="Unassembled WGS sequence"/>
</dbReference>
<accession>A0A9W9KC32</accession>
<sequence>MAESFEHIHIAADPCPHHPEAGAYEPEDWQSKTTSIASDLYKGFMENGRRYRALRSSGYFSPADERQFEMYEMGHLAALLVNSARAKPLFCAPIQDPKRVLDVGTGKGAWAIEVALPPKIPITPSS</sequence>
<evidence type="ECO:0000313" key="2">
    <source>
        <dbReference type="Proteomes" id="UP001149165"/>
    </source>
</evidence>
<dbReference type="OrthoDB" id="4311059at2759"/>
<organism evidence="1 2">
    <name type="scientific">Penicillium angulare</name>
    <dbReference type="NCBI Taxonomy" id="116970"/>
    <lineage>
        <taxon>Eukaryota</taxon>
        <taxon>Fungi</taxon>
        <taxon>Dikarya</taxon>
        <taxon>Ascomycota</taxon>
        <taxon>Pezizomycotina</taxon>
        <taxon>Eurotiomycetes</taxon>
        <taxon>Eurotiomycetidae</taxon>
        <taxon>Eurotiales</taxon>
        <taxon>Aspergillaceae</taxon>
        <taxon>Penicillium</taxon>
    </lineage>
</organism>
<protein>
    <recommendedName>
        <fullName evidence="3">Methyltransferase</fullName>
    </recommendedName>
</protein>
<reference evidence="1" key="1">
    <citation type="submission" date="2022-11" db="EMBL/GenBank/DDBJ databases">
        <authorList>
            <person name="Petersen C."/>
        </authorList>
    </citation>
    <scope>NUCLEOTIDE SEQUENCE</scope>
    <source>
        <strain evidence="1">IBT 30069</strain>
    </source>
</reference>
<keyword evidence="2" id="KW-1185">Reference proteome</keyword>
<reference evidence="1" key="2">
    <citation type="journal article" date="2023" name="IMA Fungus">
        <title>Comparative genomic study of the Penicillium genus elucidates a diverse pangenome and 15 lateral gene transfer events.</title>
        <authorList>
            <person name="Petersen C."/>
            <person name="Sorensen T."/>
            <person name="Nielsen M.R."/>
            <person name="Sondergaard T.E."/>
            <person name="Sorensen J.L."/>
            <person name="Fitzpatrick D.A."/>
            <person name="Frisvad J.C."/>
            <person name="Nielsen K.L."/>
        </authorList>
    </citation>
    <scope>NUCLEOTIDE SEQUENCE</scope>
    <source>
        <strain evidence="1">IBT 30069</strain>
    </source>
</reference>
<dbReference type="AlphaFoldDB" id="A0A9W9KC32"/>
<evidence type="ECO:0000313" key="1">
    <source>
        <dbReference type="EMBL" id="KAJ5100860.1"/>
    </source>
</evidence>
<comment type="caution">
    <text evidence="1">The sequence shown here is derived from an EMBL/GenBank/DDBJ whole genome shotgun (WGS) entry which is preliminary data.</text>
</comment>
<gene>
    <name evidence="1" type="ORF">N7456_006912</name>
</gene>
<dbReference type="SUPFAM" id="SSF53335">
    <property type="entry name" value="S-adenosyl-L-methionine-dependent methyltransferases"/>
    <property type="match status" value="1"/>
</dbReference>
<evidence type="ECO:0008006" key="3">
    <source>
        <dbReference type="Google" id="ProtNLM"/>
    </source>
</evidence>
<dbReference type="EMBL" id="JAPQKH010000004">
    <property type="protein sequence ID" value="KAJ5100860.1"/>
    <property type="molecule type" value="Genomic_DNA"/>
</dbReference>
<name>A0A9W9KC32_9EURO</name>